<dbReference type="Pfam" id="PF21783">
    <property type="entry name" value="YNCE"/>
    <property type="match status" value="1"/>
</dbReference>
<evidence type="ECO:0000256" key="1">
    <source>
        <dbReference type="ARBA" id="ARBA00022729"/>
    </source>
</evidence>
<dbReference type="PANTHER" id="PTHR47197:SF3">
    <property type="entry name" value="DIHYDRO-HEME D1 DEHYDROGENASE"/>
    <property type="match status" value="1"/>
</dbReference>
<dbReference type="InterPro" id="IPR011045">
    <property type="entry name" value="N2O_reductase_N"/>
</dbReference>
<sequence>MSPRRAPVLAVLTVLAASAALAAGCLPRVGRVGTPVTSPPLPTTIVGSSKPAPPRAGPSPSERRNVYAGPGRGIFAAGVRADRPLVYVPHNRSGDVWEIDPATYEVVAKYPVGREIQHVVPAHDMRSLYATDDVGNQMLALDPRTGRPGANIPILDPYNLYFTPDGRFAMSVAERLRSVIWYDPATWRLLDKTPIPECAGINHADFSLDGHTAVFSCEFAGRVAVVDVGTHRVLRTVDMPTRHTHMGPQDIRLAPDGSVYYIADCDAGGVWVLDGAANQVKRFIATGACAHGLFFSRDATRLFVTNRSDGSISVLDAYTGAPITLWRLPGGGSPDMGNLTADGAQLWISGRYNNVVYVVSTTDGTLTRTIKVGNEPHGLTVWPQPGRYSLGHTGITR</sequence>
<dbReference type="PROSITE" id="PS51257">
    <property type="entry name" value="PROKAR_LIPOPROTEIN"/>
    <property type="match status" value="1"/>
</dbReference>
<gene>
    <name evidence="3" type="ORF">MHEC_22220</name>
</gene>
<evidence type="ECO:0000313" key="3">
    <source>
        <dbReference type="EMBL" id="BCO35789.1"/>
    </source>
</evidence>
<proteinExistence type="predicted"/>
<reference evidence="3 4" key="1">
    <citation type="submission" date="2020-12" db="EMBL/GenBank/DDBJ databases">
        <title>Complete genome sequence of Mycobacterium heckeshornense JCM 15655T, closely related to a pathogenic non-tuberculous mycobacterial species Mycobacterium xenopi.</title>
        <authorList>
            <person name="Yoshida M."/>
            <person name="Fukano H."/>
            <person name="Asakura T."/>
            <person name="Suzuki M."/>
            <person name="Hoshino Y."/>
        </authorList>
    </citation>
    <scope>NUCLEOTIDE SEQUENCE [LARGE SCALE GENOMIC DNA]</scope>
    <source>
        <strain evidence="3 4">JCM 15655</strain>
    </source>
</reference>
<dbReference type="AlphaFoldDB" id="A0A7R7TX23"/>
<protein>
    <recommendedName>
        <fullName evidence="2">YNCE-like beta-propeller domain-containing protein</fullName>
    </recommendedName>
</protein>
<organism evidence="3 4">
    <name type="scientific">Mycobacterium heckeshornense</name>
    <dbReference type="NCBI Taxonomy" id="110505"/>
    <lineage>
        <taxon>Bacteria</taxon>
        <taxon>Bacillati</taxon>
        <taxon>Actinomycetota</taxon>
        <taxon>Actinomycetes</taxon>
        <taxon>Mycobacteriales</taxon>
        <taxon>Mycobacteriaceae</taxon>
        <taxon>Mycobacterium</taxon>
    </lineage>
</organism>
<dbReference type="Proteomes" id="UP000595446">
    <property type="component" value="Chromosome"/>
</dbReference>
<keyword evidence="1" id="KW-0732">Signal</keyword>
<dbReference type="EMBL" id="AP024237">
    <property type="protein sequence ID" value="BCO35789.1"/>
    <property type="molecule type" value="Genomic_DNA"/>
</dbReference>
<dbReference type="PANTHER" id="PTHR47197">
    <property type="entry name" value="PROTEIN NIRF"/>
    <property type="match status" value="1"/>
</dbReference>
<dbReference type="SUPFAM" id="SSF50974">
    <property type="entry name" value="Nitrous oxide reductase, N-terminal domain"/>
    <property type="match status" value="1"/>
</dbReference>
<dbReference type="InterPro" id="IPR015943">
    <property type="entry name" value="WD40/YVTN_repeat-like_dom_sf"/>
</dbReference>
<keyword evidence="4" id="KW-1185">Reference proteome</keyword>
<dbReference type="RefSeq" id="WP_200902175.1">
    <property type="nucleotide sequence ID" value="NZ_AP024237.1"/>
</dbReference>
<evidence type="ECO:0000313" key="4">
    <source>
        <dbReference type="Proteomes" id="UP000595446"/>
    </source>
</evidence>
<dbReference type="InterPro" id="IPR051200">
    <property type="entry name" value="Host-pathogen_enzymatic-act"/>
</dbReference>
<name>A0A7R7TX23_9MYCO</name>
<dbReference type="InterPro" id="IPR048433">
    <property type="entry name" value="YNCE-like_beta-prop"/>
</dbReference>
<evidence type="ECO:0000259" key="2">
    <source>
        <dbReference type="Pfam" id="PF21783"/>
    </source>
</evidence>
<dbReference type="Gene3D" id="2.130.10.10">
    <property type="entry name" value="YVTN repeat-like/Quinoprotein amine dehydrogenase"/>
    <property type="match status" value="2"/>
</dbReference>
<accession>A0A7R7TX23</accession>
<feature type="domain" description="YNCE-like beta-propeller" evidence="2">
    <location>
        <begin position="263"/>
        <end position="379"/>
    </location>
</feature>